<dbReference type="STRING" id="671143.DAMO_1795"/>
<dbReference type="Proteomes" id="UP000006898">
    <property type="component" value="Chromosome"/>
</dbReference>
<gene>
    <name evidence="1" type="ORF">DAMO_1795</name>
</gene>
<dbReference type="EMBL" id="FP565575">
    <property type="protein sequence ID" value="CBE68853.1"/>
    <property type="molecule type" value="Genomic_DNA"/>
</dbReference>
<dbReference type="AlphaFoldDB" id="D5MGH2"/>
<dbReference type="HOGENOM" id="CLU_2970853_0_0_0"/>
<protein>
    <submittedName>
        <fullName evidence="1">Uncharacterized protein</fullName>
    </submittedName>
</protein>
<evidence type="ECO:0000313" key="2">
    <source>
        <dbReference type="Proteomes" id="UP000006898"/>
    </source>
</evidence>
<proteinExistence type="predicted"/>
<organism evidence="1 2">
    <name type="scientific">Methylomirabilis oxygeniifera</name>
    <dbReference type="NCBI Taxonomy" id="671143"/>
    <lineage>
        <taxon>Bacteria</taxon>
        <taxon>Candidatus Methylomirabilota</taxon>
        <taxon>Candidatus Methylomirabilia</taxon>
        <taxon>Candidatus Methylomirabilales</taxon>
        <taxon>Candidatus Methylomirabilaceae</taxon>
        <taxon>Candidatus Methylomirabilis</taxon>
    </lineage>
</organism>
<dbReference type="KEGG" id="mox:DAMO_1795"/>
<accession>D5MGH2</accession>
<evidence type="ECO:0000313" key="1">
    <source>
        <dbReference type="EMBL" id="CBE68853.1"/>
    </source>
</evidence>
<name>D5MGH2_METO1</name>
<reference evidence="1 2" key="1">
    <citation type="journal article" date="2010" name="Nature">
        <title>Nitrite-driven anaerobic methane oxidation by oxygenic bacteria.</title>
        <authorList>
            <person name="Ettwig K.F."/>
            <person name="Butler M.K."/>
            <person name="Le Paslier D."/>
            <person name="Pelletier E."/>
            <person name="Mangenot S."/>
            <person name="Kuypers M.M.M."/>
            <person name="Schreiber F."/>
            <person name="Dutilh B.E."/>
            <person name="Zedelius J."/>
            <person name="de Beer D."/>
            <person name="Gloerich J."/>
            <person name="Wessels H.J.C.T."/>
            <person name="van Allen T."/>
            <person name="Luesken F."/>
            <person name="Wu M."/>
            <person name="van de Pas-Schoonen K.T."/>
            <person name="Op den Camp H.J.M."/>
            <person name="Janssen-Megens E.M."/>
            <person name="Francoijs K-J."/>
            <person name="Stunnenberg H."/>
            <person name="Weissenbach J."/>
            <person name="Jetten M.S.M."/>
            <person name="Strous M."/>
        </authorList>
    </citation>
    <scope>NUCLEOTIDE SEQUENCE [LARGE SCALE GENOMIC DNA]</scope>
</reference>
<sequence>MSPLHDYLAQVQQAISALPWIQIEEYWAQLLTATRANLRIRLQLADNSLLVHGKQRPV</sequence>